<proteinExistence type="predicted"/>
<evidence type="ECO:0000313" key="2">
    <source>
        <dbReference type="WBParaSite" id="sdigi.contig15.g1501.t1"/>
    </source>
</evidence>
<dbReference type="InterPro" id="IPR034754">
    <property type="entry name" value="GEMIN8"/>
</dbReference>
<sequence length="196" mass="22706">MFDNKAWFLNDQHLASFWNYHRAAVRWVQAHKSARDYAVNGLSDISIPNDMESNFAARTSSNYSLPDVGEDLSSRGADEDIDMSTEMAAFFRQTIEHRKQRDANRSKEAKKNKESRCCKQDHYVMADKIGVYGSEFPSSQMPDTSADRQRKLLKMKKLYGSHTEKILAMETHLDLRFEQNYSQPNAHLWPNIPLKL</sequence>
<dbReference type="AlphaFoldDB" id="A0A915PG51"/>
<dbReference type="GO" id="GO:0032797">
    <property type="term" value="C:SMN complex"/>
    <property type="evidence" value="ECO:0007669"/>
    <property type="project" value="InterPro"/>
</dbReference>
<reference evidence="2" key="1">
    <citation type="submission" date="2022-11" db="UniProtKB">
        <authorList>
            <consortium name="WormBaseParasite"/>
        </authorList>
    </citation>
    <scope>IDENTIFICATION</scope>
</reference>
<organism evidence="1 2">
    <name type="scientific">Setaria digitata</name>
    <dbReference type="NCBI Taxonomy" id="48799"/>
    <lineage>
        <taxon>Eukaryota</taxon>
        <taxon>Metazoa</taxon>
        <taxon>Ecdysozoa</taxon>
        <taxon>Nematoda</taxon>
        <taxon>Chromadorea</taxon>
        <taxon>Rhabditida</taxon>
        <taxon>Spirurina</taxon>
        <taxon>Spiruromorpha</taxon>
        <taxon>Filarioidea</taxon>
        <taxon>Setariidae</taxon>
        <taxon>Setaria</taxon>
    </lineage>
</organism>
<name>A0A915PG51_9BILA</name>
<accession>A0A915PG51</accession>
<dbReference type="PANTHER" id="PTHR16238:SF7">
    <property type="entry name" value="GEM-ASSOCIATED PROTEIN 8"/>
    <property type="match status" value="1"/>
</dbReference>
<dbReference type="GO" id="GO:0000387">
    <property type="term" value="P:spliceosomal snRNP assembly"/>
    <property type="evidence" value="ECO:0007669"/>
    <property type="project" value="InterPro"/>
</dbReference>
<dbReference type="Proteomes" id="UP000887581">
    <property type="component" value="Unplaced"/>
</dbReference>
<dbReference type="WBParaSite" id="sdigi.contig15.g1501.t1">
    <property type="protein sequence ID" value="sdigi.contig15.g1501.t1"/>
    <property type="gene ID" value="sdigi.contig15.g1501"/>
</dbReference>
<dbReference type="PANTHER" id="PTHR16238">
    <property type="entry name" value="GEM-ASSOCIATED PROTEIN 8"/>
    <property type="match status" value="1"/>
</dbReference>
<dbReference type="Pfam" id="PF15348">
    <property type="entry name" value="GEMIN8"/>
    <property type="match status" value="1"/>
</dbReference>
<evidence type="ECO:0000313" key="1">
    <source>
        <dbReference type="Proteomes" id="UP000887581"/>
    </source>
</evidence>
<keyword evidence="1" id="KW-1185">Reference proteome</keyword>
<protein>
    <submittedName>
        <fullName evidence="2">Gem-associated protein 8</fullName>
    </submittedName>
</protein>